<evidence type="ECO:0000256" key="1">
    <source>
        <dbReference type="ARBA" id="ARBA00004141"/>
    </source>
</evidence>
<feature type="transmembrane region" description="Helical" evidence="6">
    <location>
        <begin position="702"/>
        <end position="733"/>
    </location>
</feature>
<evidence type="ECO:0000256" key="4">
    <source>
        <dbReference type="ARBA" id="ARBA00022989"/>
    </source>
</evidence>
<dbReference type="CDD" id="cd07042">
    <property type="entry name" value="STAS_SulP_like_sulfate_transporter"/>
    <property type="match status" value="1"/>
</dbReference>
<comment type="subcellular location">
    <subcellularLocation>
        <location evidence="1">Membrane</location>
        <topology evidence="1">Multi-pass membrane protein</topology>
    </subcellularLocation>
</comment>
<evidence type="ECO:0000256" key="2">
    <source>
        <dbReference type="ARBA" id="ARBA00022692"/>
    </source>
</evidence>
<dbReference type="InterPro" id="IPR036264">
    <property type="entry name" value="Bact_exopeptidase_dim_dom"/>
</dbReference>
<dbReference type="Pfam" id="PF00071">
    <property type="entry name" value="Ras"/>
    <property type="match status" value="1"/>
</dbReference>
<feature type="transmembrane region" description="Helical" evidence="6">
    <location>
        <begin position="412"/>
        <end position="437"/>
    </location>
</feature>
<dbReference type="Pfam" id="PF00916">
    <property type="entry name" value="Sulfate_transp"/>
    <property type="match status" value="1"/>
</dbReference>
<dbReference type="Gene3D" id="3.40.50.300">
    <property type="entry name" value="P-loop containing nucleotide triphosphate hydrolases"/>
    <property type="match status" value="1"/>
</dbReference>
<reference evidence="8" key="1">
    <citation type="submission" date="2019-10" db="EMBL/GenBank/DDBJ databases">
        <authorList>
            <person name="Soares A.E.R."/>
            <person name="Aleixo A."/>
            <person name="Schneider P."/>
            <person name="Miyaki C.Y."/>
            <person name="Schneider M.P."/>
            <person name="Mello C."/>
            <person name="Vasconcelos A.T.R."/>
        </authorList>
    </citation>
    <scope>NUCLEOTIDE SEQUENCE</scope>
    <source>
        <tissue evidence="8">Muscle</tissue>
    </source>
</reference>
<dbReference type="InterPro" id="IPR001902">
    <property type="entry name" value="SLC26A/SulP_fam"/>
</dbReference>
<dbReference type="InterPro" id="IPR002645">
    <property type="entry name" value="STAS_dom"/>
</dbReference>
<dbReference type="SMART" id="SM00176">
    <property type="entry name" value="RAN"/>
    <property type="match status" value="1"/>
</dbReference>
<dbReference type="SUPFAM" id="SSF53187">
    <property type="entry name" value="Zn-dependent exopeptidases"/>
    <property type="match status" value="1"/>
</dbReference>
<dbReference type="NCBIfam" id="TIGR00815">
    <property type="entry name" value="sulP"/>
    <property type="match status" value="1"/>
</dbReference>
<evidence type="ECO:0000256" key="3">
    <source>
        <dbReference type="ARBA" id="ARBA00022741"/>
    </source>
</evidence>
<dbReference type="InterPro" id="IPR011650">
    <property type="entry name" value="Peptidase_M20_dimer"/>
</dbReference>
<dbReference type="Pfam" id="PF07687">
    <property type="entry name" value="M20_dimer"/>
    <property type="match status" value="1"/>
</dbReference>
<evidence type="ECO:0000256" key="5">
    <source>
        <dbReference type="ARBA" id="ARBA00023136"/>
    </source>
</evidence>
<feature type="transmembrane region" description="Helical" evidence="6">
    <location>
        <begin position="457"/>
        <end position="479"/>
    </location>
</feature>
<name>A0ABQ9CPZ7_9PASS</name>
<dbReference type="PROSITE" id="PS50801">
    <property type="entry name" value="STAS"/>
    <property type="match status" value="1"/>
</dbReference>
<comment type="caution">
    <text evidence="8">The sequence shown here is derived from an EMBL/GenBank/DDBJ whole genome shotgun (WGS) entry which is preliminary data.</text>
</comment>
<evidence type="ECO:0000313" key="8">
    <source>
        <dbReference type="EMBL" id="KAJ7404074.1"/>
    </source>
</evidence>
<dbReference type="SUPFAM" id="SSF55031">
    <property type="entry name" value="Bacterial exopeptidase dimerisation domain"/>
    <property type="match status" value="1"/>
</dbReference>
<dbReference type="PRINTS" id="PR00449">
    <property type="entry name" value="RASTRNSFRMNG"/>
</dbReference>
<feature type="domain" description="STAS" evidence="7">
    <location>
        <begin position="757"/>
        <end position="988"/>
    </location>
</feature>
<dbReference type="EMBL" id="WHWB01034791">
    <property type="protein sequence ID" value="KAJ7404074.1"/>
    <property type="molecule type" value="Genomic_DNA"/>
</dbReference>
<keyword evidence="5 6" id="KW-0472">Membrane</keyword>
<proteinExistence type="predicted"/>
<dbReference type="InterPro" id="IPR005225">
    <property type="entry name" value="Small_GTP-bd"/>
</dbReference>
<keyword evidence="4 6" id="KW-1133">Transmembrane helix</keyword>
<dbReference type="InterPro" id="IPR027417">
    <property type="entry name" value="P-loop_NTPase"/>
</dbReference>
<dbReference type="Gene3D" id="1.10.150.900">
    <property type="match status" value="1"/>
</dbReference>
<accession>A0ABQ9CPZ7</accession>
<keyword evidence="2 6" id="KW-0812">Transmembrane</keyword>
<dbReference type="PROSITE" id="PS51421">
    <property type="entry name" value="RAS"/>
    <property type="match status" value="1"/>
</dbReference>
<dbReference type="PROSITE" id="PS51420">
    <property type="entry name" value="RHO"/>
    <property type="match status" value="1"/>
</dbReference>
<keyword evidence="9" id="KW-1185">Reference proteome</keyword>
<dbReference type="SMART" id="SM00173">
    <property type="entry name" value="RAS"/>
    <property type="match status" value="1"/>
</dbReference>
<feature type="transmembrane region" description="Helical" evidence="6">
    <location>
        <begin position="571"/>
        <end position="588"/>
    </location>
</feature>
<dbReference type="PANTHER" id="PTHR11814">
    <property type="entry name" value="SULFATE TRANSPORTER"/>
    <property type="match status" value="1"/>
</dbReference>
<dbReference type="Gene3D" id="3.30.70.360">
    <property type="match status" value="1"/>
</dbReference>
<dbReference type="Proteomes" id="UP001145742">
    <property type="component" value="Unassembled WGS sequence"/>
</dbReference>
<dbReference type="SUPFAM" id="SSF52091">
    <property type="entry name" value="SpoIIaa-like"/>
    <property type="match status" value="1"/>
</dbReference>
<evidence type="ECO:0000313" key="9">
    <source>
        <dbReference type="Proteomes" id="UP001145742"/>
    </source>
</evidence>
<dbReference type="Pfam" id="PF01740">
    <property type="entry name" value="STAS"/>
    <property type="match status" value="1"/>
</dbReference>
<dbReference type="SMART" id="SM00175">
    <property type="entry name" value="RAB"/>
    <property type="match status" value="1"/>
</dbReference>
<feature type="transmembrane region" description="Helical" evidence="6">
    <location>
        <begin position="522"/>
        <end position="539"/>
    </location>
</feature>
<dbReference type="SMART" id="SM00174">
    <property type="entry name" value="RHO"/>
    <property type="match status" value="1"/>
</dbReference>
<dbReference type="NCBIfam" id="TIGR00231">
    <property type="entry name" value="small_GTP"/>
    <property type="match status" value="1"/>
</dbReference>
<dbReference type="SUPFAM" id="SSF52540">
    <property type="entry name" value="P-loop containing nucleoside triphosphate hydrolases"/>
    <property type="match status" value="1"/>
</dbReference>
<feature type="transmembrane region" description="Helical" evidence="6">
    <location>
        <begin position="491"/>
        <end position="510"/>
    </location>
</feature>
<dbReference type="PROSITE" id="PS51419">
    <property type="entry name" value="RAB"/>
    <property type="match status" value="1"/>
</dbReference>
<evidence type="ECO:0000259" key="7">
    <source>
        <dbReference type="PROSITE" id="PS50801"/>
    </source>
</evidence>
<feature type="transmembrane region" description="Helical" evidence="6">
    <location>
        <begin position="608"/>
        <end position="632"/>
    </location>
</feature>
<evidence type="ECO:0000256" key="6">
    <source>
        <dbReference type="SAM" id="Phobius"/>
    </source>
</evidence>
<gene>
    <name evidence="8" type="ORF">WISP_147552</name>
</gene>
<dbReference type="InterPro" id="IPR001806">
    <property type="entry name" value="Small_GTPase"/>
</dbReference>
<organism evidence="8 9">
    <name type="scientific">Willisornis vidua</name>
    <name type="common">Xingu scale-backed antbird</name>
    <dbReference type="NCBI Taxonomy" id="1566151"/>
    <lineage>
        <taxon>Eukaryota</taxon>
        <taxon>Metazoa</taxon>
        <taxon>Chordata</taxon>
        <taxon>Craniata</taxon>
        <taxon>Vertebrata</taxon>
        <taxon>Euteleostomi</taxon>
        <taxon>Archelosauria</taxon>
        <taxon>Archosauria</taxon>
        <taxon>Dinosauria</taxon>
        <taxon>Saurischia</taxon>
        <taxon>Theropoda</taxon>
        <taxon>Coelurosauria</taxon>
        <taxon>Aves</taxon>
        <taxon>Neognathae</taxon>
        <taxon>Neoaves</taxon>
        <taxon>Telluraves</taxon>
        <taxon>Australaves</taxon>
        <taxon>Passeriformes</taxon>
        <taxon>Thamnophilidae</taxon>
        <taxon>Willisornis</taxon>
    </lineage>
</organism>
<dbReference type="PROSITE" id="PS51417">
    <property type="entry name" value="ARF"/>
    <property type="match status" value="1"/>
</dbReference>
<sequence>MPRQGLSMDASKKVDLKIIIIGALGVGKTSLLHQYVHKTFYEDYRTTLGASILTKVLAVDSTPLKLQIWDTGGQERFRSMVSTFYKGSDGCMLAFDVTDRESFEALDNWRDDFLEKVIPREQDFPMVVLGNKIDLCDRQVPKETASAWCKEKDIPYFEVSAKNNINVAEAFETLAKQALTTDIVFLIPPRIKPLTPVPAAETNGKGEVGMLAVPFQLPRHPSAPQTLIHDLPIVLAEMMSHARPRYAVERPAYSVSLFDEEFEKKTRTYPLGEKLRSLFRCSASRFKLTLFRLFPIFVWLPKYKIKDYILPDVLGGLSAGTIQVPQGMAFALLANLPPVNGLYSSFFPLLPYLFLGGIHQMVPGTFAVISIIVGNICNDLAPESDFQYFNHTTNETSVNTTALEAARLEISATLACLTAIIQLGLGFVQFGFVAIYLSESFIRGFMTAAGLQILISVLKYVFGLTVPSYTGPLAIVYTFIDICKGLPKTNLGSLVYALVSAVLLIIVKELNLKYMKKIRMPIPMEIIIVIVATAISGSFNMPEKYGMPIVGKISMGFPEPTLPLVSKWKDMIGTAFSLAIVGYVINLAMGRTLAAKHGYDVDPNQEMLALGCSNFFGSFFKIHVICCALSVTLAVDGAGAKSQVASFFVALVVMVTMLSLGIYLEPLPKSVLGALIAVNLKNSLKQLADPFYLWKKSKLDCLVWLVSFLSAFFLSLPYGVAVGVGFSVLVVVFHTQFRNGSALGQVTSTDIYKNPKAYNKVHEVNGIKIVTYCSPLYFANSEIFREKIIAKTGVDPGKVYLARKKHLKRQEKGTAQPPTKLPKFLLKQNKTLSLQELQKDFENTSPTDTNNNQTTANGASISYVTFHPPANGAGQVHGPRALGSTTTLQGSTLSVMPRADVDPVVTAPPYISFHTIILDMSGVCFVDLMGTKALSKLCSSYQKIGIKVFLANVHAQVYNDISTGGVFEEGGLDRSHIFLTIHDAVLFALANIKEVVHPPILEERPNQTELSIYDESVDENSAEFKNLEEVSGWKGAMKIAALLEARGVKLSFLLDEGSAVLDGIIAGVKKPVALIAVTEKGSMTLNFTVEKEPGHSSFPPKETSIGILAAAMSRLEQNPLRNLFGHGPELMTMEHLAAEFRFPLNLIMSNLWLFSPIVSRVLASKPSTNALIRTTTAVTVFNAGIKVNVIPFSAKATVNFRIHSAETAAEVLEAVRNTIADDRVKIDVVEAFDPLPISPWDEQTFAVHILQKTILDTFPDVDSVVPGTCIGNTDSRHFTNVTNAIYRFNPLLLRAEDLPRIHGLNERISIENYEKQVEFLFQLIKNCDMDTLPEPHSSSHEL</sequence>
<feature type="transmembrane region" description="Helical" evidence="6">
    <location>
        <begin position="644"/>
        <end position="664"/>
    </location>
</feature>
<protein>
    <recommendedName>
        <fullName evidence="7">STAS domain-containing protein</fullName>
    </recommendedName>
</protein>
<dbReference type="InterPro" id="IPR011547">
    <property type="entry name" value="SLC26A/SulP_dom"/>
</dbReference>
<dbReference type="InterPro" id="IPR036513">
    <property type="entry name" value="STAS_dom_sf"/>
</dbReference>
<dbReference type="Gene3D" id="3.30.750.24">
    <property type="entry name" value="STAS domain"/>
    <property type="match status" value="1"/>
</dbReference>
<keyword evidence="3" id="KW-0547">Nucleotide-binding</keyword>